<dbReference type="InterPro" id="IPR002545">
    <property type="entry name" value="CheW-lke_dom"/>
</dbReference>
<dbReference type="PROSITE" id="PS50851">
    <property type="entry name" value="CHEW"/>
    <property type="match status" value="1"/>
</dbReference>
<comment type="caution">
    <text evidence="6">The sequence shown here is derived from an EMBL/GenBank/DDBJ whole genome shotgun (WGS) entry which is preliminary data.</text>
</comment>
<feature type="domain" description="CheW-like" evidence="5">
    <location>
        <begin position="4"/>
        <end position="144"/>
    </location>
</feature>
<dbReference type="SMART" id="SM00260">
    <property type="entry name" value="CheW"/>
    <property type="match status" value="1"/>
</dbReference>
<sequence>MPQELQLVAFQLAQEVYGVDIAQVQEIIRMQPITKVPGAPDFVEGVINLRGRVIPVIDLRKRFRLPKGEETKSTRIIVVDVPPHTVGMIVDSVDEVLRLSEDKIEPPSPLIASIDTEYIKGVGKLEGKLLILLDLAKVLTKEEKYALEDLKGTLEKS</sequence>
<name>A0A7V4DF45_9BACT</name>
<dbReference type="Gene3D" id="2.30.30.40">
    <property type="entry name" value="SH3 Domains"/>
    <property type="match status" value="1"/>
</dbReference>
<dbReference type="CDD" id="cd00732">
    <property type="entry name" value="CheW"/>
    <property type="match status" value="1"/>
</dbReference>
<organism evidence="6">
    <name type="scientific">Candidatus Caldatribacterium californiense</name>
    <dbReference type="NCBI Taxonomy" id="1454726"/>
    <lineage>
        <taxon>Bacteria</taxon>
        <taxon>Pseudomonadati</taxon>
        <taxon>Atribacterota</taxon>
        <taxon>Atribacteria</taxon>
        <taxon>Atribacterales</taxon>
        <taxon>Candidatus Caldatribacteriaceae</taxon>
        <taxon>Candidatus Caldatribacterium</taxon>
    </lineage>
</organism>
<dbReference type="InterPro" id="IPR039315">
    <property type="entry name" value="CheW"/>
</dbReference>
<keyword evidence="3" id="KW-0963">Cytoplasm</keyword>
<dbReference type="PANTHER" id="PTHR22617">
    <property type="entry name" value="CHEMOTAXIS SENSOR HISTIDINE KINASE-RELATED"/>
    <property type="match status" value="1"/>
</dbReference>
<gene>
    <name evidence="6" type="ORF">ENV30_08920</name>
</gene>
<dbReference type="PANTHER" id="PTHR22617:SF23">
    <property type="entry name" value="CHEMOTAXIS PROTEIN CHEW"/>
    <property type="match status" value="1"/>
</dbReference>
<evidence type="ECO:0000256" key="2">
    <source>
        <dbReference type="ARBA" id="ARBA00021483"/>
    </source>
</evidence>
<evidence type="ECO:0000256" key="1">
    <source>
        <dbReference type="ARBA" id="ARBA00004496"/>
    </source>
</evidence>
<accession>A0A7V4DF45</accession>
<evidence type="ECO:0000256" key="3">
    <source>
        <dbReference type="ARBA" id="ARBA00022490"/>
    </source>
</evidence>
<dbReference type="GO" id="GO:0006935">
    <property type="term" value="P:chemotaxis"/>
    <property type="evidence" value="ECO:0007669"/>
    <property type="project" value="UniProtKB-KW"/>
</dbReference>
<dbReference type="Pfam" id="PF01584">
    <property type="entry name" value="CheW"/>
    <property type="match status" value="1"/>
</dbReference>
<protein>
    <recommendedName>
        <fullName evidence="2">Chemotaxis protein CheW</fullName>
    </recommendedName>
</protein>
<dbReference type="FunFam" id="2.40.50.180:FF:000002">
    <property type="entry name" value="Chemotaxis protein CheW"/>
    <property type="match status" value="1"/>
</dbReference>
<dbReference type="EMBL" id="DTFV01000127">
    <property type="protein sequence ID" value="HGI31407.1"/>
    <property type="molecule type" value="Genomic_DNA"/>
</dbReference>
<dbReference type="GO" id="GO:0005829">
    <property type="term" value="C:cytosol"/>
    <property type="evidence" value="ECO:0007669"/>
    <property type="project" value="TreeGrafter"/>
</dbReference>
<keyword evidence="4" id="KW-0145">Chemotaxis</keyword>
<dbReference type="GO" id="GO:0007165">
    <property type="term" value="P:signal transduction"/>
    <property type="evidence" value="ECO:0007669"/>
    <property type="project" value="InterPro"/>
</dbReference>
<reference evidence="6" key="1">
    <citation type="journal article" date="2020" name="mSystems">
        <title>Genome- and Community-Level Interaction Insights into Carbon Utilization and Element Cycling Functions of Hydrothermarchaeota in Hydrothermal Sediment.</title>
        <authorList>
            <person name="Zhou Z."/>
            <person name="Liu Y."/>
            <person name="Xu W."/>
            <person name="Pan J."/>
            <person name="Luo Z.H."/>
            <person name="Li M."/>
        </authorList>
    </citation>
    <scope>NUCLEOTIDE SEQUENCE [LARGE SCALE GENOMIC DNA]</scope>
    <source>
        <strain evidence="6">SpSt-747</strain>
    </source>
</reference>
<dbReference type="SUPFAM" id="SSF50341">
    <property type="entry name" value="CheW-like"/>
    <property type="match status" value="1"/>
</dbReference>
<comment type="subcellular location">
    <subcellularLocation>
        <location evidence="1">Cytoplasm</location>
    </subcellularLocation>
</comment>
<dbReference type="Gene3D" id="2.40.50.180">
    <property type="entry name" value="CheA-289, Domain 4"/>
    <property type="match status" value="1"/>
</dbReference>
<proteinExistence type="predicted"/>
<dbReference type="InterPro" id="IPR036061">
    <property type="entry name" value="CheW-like_dom_sf"/>
</dbReference>
<evidence type="ECO:0000313" key="6">
    <source>
        <dbReference type="EMBL" id="HGI31407.1"/>
    </source>
</evidence>
<evidence type="ECO:0000256" key="4">
    <source>
        <dbReference type="ARBA" id="ARBA00022500"/>
    </source>
</evidence>
<evidence type="ECO:0000259" key="5">
    <source>
        <dbReference type="PROSITE" id="PS50851"/>
    </source>
</evidence>
<dbReference type="AlphaFoldDB" id="A0A7V4DF45"/>